<dbReference type="Gene3D" id="3.30.450.20">
    <property type="entry name" value="PAS domain"/>
    <property type="match status" value="3"/>
</dbReference>
<keyword evidence="6" id="KW-0902">Two-component regulatory system</keyword>
<dbReference type="Pfam" id="PF00512">
    <property type="entry name" value="HisKA"/>
    <property type="match status" value="1"/>
</dbReference>
<dbReference type="PANTHER" id="PTHR43711:SF31">
    <property type="entry name" value="HISTIDINE KINASE"/>
    <property type="match status" value="1"/>
</dbReference>
<keyword evidence="11" id="KW-1185">Reference proteome</keyword>
<dbReference type="InterPro" id="IPR000014">
    <property type="entry name" value="PAS"/>
</dbReference>
<keyword evidence="7" id="KW-0175">Coiled coil</keyword>
<dbReference type="SMART" id="SM00388">
    <property type="entry name" value="HisKA"/>
    <property type="match status" value="1"/>
</dbReference>
<dbReference type="EMBL" id="FNCE01000011">
    <property type="protein sequence ID" value="SDG40736.1"/>
    <property type="molecule type" value="Genomic_DNA"/>
</dbReference>
<dbReference type="InterPro" id="IPR003594">
    <property type="entry name" value="HATPase_dom"/>
</dbReference>
<dbReference type="Gene3D" id="3.30.565.10">
    <property type="entry name" value="Histidine kinase-like ATPase, C-terminal domain"/>
    <property type="match status" value="1"/>
</dbReference>
<dbReference type="Gene3D" id="1.10.287.130">
    <property type="match status" value="1"/>
</dbReference>
<evidence type="ECO:0000256" key="3">
    <source>
        <dbReference type="ARBA" id="ARBA00022553"/>
    </source>
</evidence>
<dbReference type="PANTHER" id="PTHR43711">
    <property type="entry name" value="TWO-COMPONENT HISTIDINE KINASE"/>
    <property type="match status" value="1"/>
</dbReference>
<sequence>MTGAGALLALAIVMAAAGVGAAAMYRARWLATRERLARTERERADLDALIRDAPAAPLAPQIEAPAADARLREMLGLTRSAAGAEDVRPAFAGRDADALKASFDELSFHGSRFAMTLATADGGRWLMAEGNAGPAGSTVWFTDVTEREEARRHAEARAVSLGEAVDALPLPVWRRGTDLRLAACNRAYADAVQQSARAVVREQVELQDGGDPSAGQALAECARRERAVATAEKRVVLHGERRCLHMSEVPLSDGTFVGMATDRTRADELSHELRRLRQAQQQVLDSLDTGVVVYGADLRVRYANGAVSQIWDVPDSVFAGEPHVTDVIEALRERRRLPEQADFRAYKRDCISRMQNLLEPQTDQLHCPDGRTLQVRMIPHALGGVLVLYDDVTDRLSLERDVNTLMEVQRETIDHLYEGVAVFGADGRLTLCNQAYTRIWHLSPATVAGRPHVRELLDACRDLLPEGRDDWRTRRERLAGRASEPDARGGRMERPDGSVLDWSQVPLPDGQSLFTYLDVTDTTRVERALRERAEALATADRLKSEFIANVSYELRTPLTAIVGFAEILQNQFFGELNTRQEDYARAIVTSSQRLIGLVNDILDLATIEAGYMELERETVSVAQLFDDLYTLAHERARSRGLRLMVSYPPDIGTIEADPRRLKQALFNLLSNAFNFTPDGGQVTLAAERTDGTVRLSVSDTGVGIRDADQARVLEKFERGHPRKGGPGLGLSLVKSLIELHGGRVAIDSQPDAGTRITCELPAEPDSGEHAQTKQVAAS</sequence>
<keyword evidence="5 10" id="KW-0418">Kinase</keyword>
<dbReference type="CDD" id="cd00082">
    <property type="entry name" value="HisKA"/>
    <property type="match status" value="1"/>
</dbReference>
<proteinExistence type="predicted"/>
<feature type="domain" description="Histidine kinase" evidence="9">
    <location>
        <begin position="549"/>
        <end position="764"/>
    </location>
</feature>
<dbReference type="SUPFAM" id="SSF55874">
    <property type="entry name" value="ATPase domain of HSP90 chaperone/DNA topoisomerase II/histidine kinase"/>
    <property type="match status" value="1"/>
</dbReference>
<dbReference type="EC" id="2.7.13.3" evidence="2"/>
<evidence type="ECO:0000259" key="9">
    <source>
        <dbReference type="PROSITE" id="PS50109"/>
    </source>
</evidence>
<evidence type="ECO:0000256" key="2">
    <source>
        <dbReference type="ARBA" id="ARBA00012438"/>
    </source>
</evidence>
<comment type="catalytic activity">
    <reaction evidence="1">
        <text>ATP + protein L-histidine = ADP + protein N-phospho-L-histidine.</text>
        <dbReference type="EC" id="2.7.13.3"/>
    </reaction>
</comment>
<dbReference type="GO" id="GO:0000155">
    <property type="term" value="F:phosphorelay sensor kinase activity"/>
    <property type="evidence" value="ECO:0007669"/>
    <property type="project" value="InterPro"/>
</dbReference>
<dbReference type="InterPro" id="IPR050736">
    <property type="entry name" value="Sensor_HK_Regulatory"/>
</dbReference>
<protein>
    <recommendedName>
        <fullName evidence="2">histidine kinase</fullName>
        <ecNumber evidence="2">2.7.13.3</ecNumber>
    </recommendedName>
</protein>
<dbReference type="PROSITE" id="PS50109">
    <property type="entry name" value="HIS_KIN"/>
    <property type="match status" value="1"/>
</dbReference>
<dbReference type="InterPro" id="IPR003661">
    <property type="entry name" value="HisK_dim/P_dom"/>
</dbReference>
<evidence type="ECO:0000256" key="5">
    <source>
        <dbReference type="ARBA" id="ARBA00022777"/>
    </source>
</evidence>
<keyword evidence="4" id="KW-0808">Transferase</keyword>
<evidence type="ECO:0000256" key="4">
    <source>
        <dbReference type="ARBA" id="ARBA00022679"/>
    </source>
</evidence>
<reference evidence="10 11" key="1">
    <citation type="submission" date="2016-10" db="EMBL/GenBank/DDBJ databases">
        <authorList>
            <person name="de Groot N.N."/>
        </authorList>
    </citation>
    <scope>NUCLEOTIDE SEQUENCE [LARGE SCALE GENOMIC DNA]</scope>
    <source>
        <strain evidence="10 11">DSM 25584</strain>
    </source>
</reference>
<evidence type="ECO:0000313" key="11">
    <source>
        <dbReference type="Proteomes" id="UP000199415"/>
    </source>
</evidence>
<dbReference type="FunFam" id="3.30.565.10:FF:000006">
    <property type="entry name" value="Sensor histidine kinase WalK"/>
    <property type="match status" value="1"/>
</dbReference>
<dbReference type="SUPFAM" id="SSF55785">
    <property type="entry name" value="PYP-like sensor domain (PAS domain)"/>
    <property type="match status" value="3"/>
</dbReference>
<dbReference type="STRING" id="1082479.SAMN05216241_11118"/>
<evidence type="ECO:0000313" key="10">
    <source>
        <dbReference type="EMBL" id="SDG40736.1"/>
    </source>
</evidence>
<feature type="region of interest" description="Disordered" evidence="8">
    <location>
        <begin position="475"/>
        <end position="499"/>
    </location>
</feature>
<dbReference type="Pfam" id="PF02518">
    <property type="entry name" value="HATPase_c"/>
    <property type="match status" value="1"/>
</dbReference>
<accession>A0A1G7TZM7</accession>
<dbReference type="SMART" id="SM00091">
    <property type="entry name" value="PAS"/>
    <property type="match status" value="3"/>
</dbReference>
<dbReference type="InterPro" id="IPR036097">
    <property type="entry name" value="HisK_dim/P_sf"/>
</dbReference>
<feature type="compositionally biased region" description="Basic and acidic residues" evidence="8">
    <location>
        <begin position="475"/>
        <end position="496"/>
    </location>
</feature>
<feature type="coiled-coil region" evidence="7">
    <location>
        <begin position="259"/>
        <end position="286"/>
    </location>
</feature>
<dbReference type="AlphaFoldDB" id="A0A1G7TZM7"/>
<dbReference type="InterPro" id="IPR005467">
    <property type="entry name" value="His_kinase_dom"/>
</dbReference>
<evidence type="ECO:0000256" key="7">
    <source>
        <dbReference type="SAM" id="Coils"/>
    </source>
</evidence>
<dbReference type="CDD" id="cd00075">
    <property type="entry name" value="HATPase"/>
    <property type="match status" value="1"/>
</dbReference>
<dbReference type="SUPFAM" id="SSF47384">
    <property type="entry name" value="Homodimeric domain of signal transducing histidine kinase"/>
    <property type="match status" value="1"/>
</dbReference>
<dbReference type="SMART" id="SM00387">
    <property type="entry name" value="HATPase_c"/>
    <property type="match status" value="1"/>
</dbReference>
<keyword evidence="3" id="KW-0597">Phosphoprotein</keyword>
<organism evidence="10 11">
    <name type="scientific">Limimonas halophila</name>
    <dbReference type="NCBI Taxonomy" id="1082479"/>
    <lineage>
        <taxon>Bacteria</taxon>
        <taxon>Pseudomonadati</taxon>
        <taxon>Pseudomonadota</taxon>
        <taxon>Alphaproteobacteria</taxon>
        <taxon>Rhodospirillales</taxon>
        <taxon>Rhodovibrionaceae</taxon>
        <taxon>Limimonas</taxon>
    </lineage>
</organism>
<evidence type="ECO:0000256" key="6">
    <source>
        <dbReference type="ARBA" id="ARBA00023012"/>
    </source>
</evidence>
<dbReference type="InterPro" id="IPR035965">
    <property type="entry name" value="PAS-like_dom_sf"/>
</dbReference>
<name>A0A1G7TZM7_9PROT</name>
<dbReference type="OrthoDB" id="9797304at2"/>
<dbReference type="InterPro" id="IPR036890">
    <property type="entry name" value="HATPase_C_sf"/>
</dbReference>
<evidence type="ECO:0000256" key="1">
    <source>
        <dbReference type="ARBA" id="ARBA00000085"/>
    </source>
</evidence>
<dbReference type="RefSeq" id="WP_090021347.1">
    <property type="nucleotide sequence ID" value="NZ_FNCE01000011.1"/>
</dbReference>
<dbReference type="Proteomes" id="UP000199415">
    <property type="component" value="Unassembled WGS sequence"/>
</dbReference>
<gene>
    <name evidence="10" type="ORF">SAMN05216241_11118</name>
</gene>
<dbReference type="PRINTS" id="PR00344">
    <property type="entry name" value="BCTRLSENSOR"/>
</dbReference>
<evidence type="ECO:0000256" key="8">
    <source>
        <dbReference type="SAM" id="MobiDB-lite"/>
    </source>
</evidence>
<dbReference type="InterPro" id="IPR004358">
    <property type="entry name" value="Sig_transdc_His_kin-like_C"/>
</dbReference>
<dbReference type="Pfam" id="PF12860">
    <property type="entry name" value="PAS_7"/>
    <property type="match status" value="2"/>
</dbReference>